<dbReference type="PANTHER" id="PTHR30329">
    <property type="entry name" value="STATOR ELEMENT OF FLAGELLAR MOTOR COMPLEX"/>
    <property type="match status" value="1"/>
</dbReference>
<feature type="region of interest" description="Disordered" evidence="6">
    <location>
        <begin position="359"/>
        <end position="385"/>
    </location>
</feature>
<reference evidence="9" key="2">
    <citation type="submission" date="2023-01" db="EMBL/GenBank/DDBJ databases">
        <title>Draft genome sequence of Portibacter lacus strain NBRC 108769.</title>
        <authorList>
            <person name="Sun Q."/>
            <person name="Mori K."/>
        </authorList>
    </citation>
    <scope>NUCLEOTIDE SEQUENCE</scope>
    <source>
        <strain evidence="9">NBRC 108769</strain>
    </source>
</reference>
<dbReference type="GO" id="GO:0007155">
    <property type="term" value="P:cell adhesion"/>
    <property type="evidence" value="ECO:0007669"/>
    <property type="project" value="InterPro"/>
</dbReference>
<dbReference type="Gene3D" id="4.10.1080.10">
    <property type="entry name" value="TSP type-3 repeat"/>
    <property type="match status" value="1"/>
</dbReference>
<dbReference type="InterPro" id="IPR006664">
    <property type="entry name" value="OMP_bac"/>
</dbReference>
<evidence type="ECO:0000313" key="10">
    <source>
        <dbReference type="Proteomes" id="UP001156666"/>
    </source>
</evidence>
<dbReference type="RefSeq" id="WP_235293258.1">
    <property type="nucleotide sequence ID" value="NZ_BSOH01000005.1"/>
</dbReference>
<feature type="signal peptide" evidence="7">
    <location>
        <begin position="1"/>
        <end position="21"/>
    </location>
</feature>
<proteinExistence type="predicted"/>
<dbReference type="SUPFAM" id="SSF103647">
    <property type="entry name" value="TSP type-3 repeat"/>
    <property type="match status" value="1"/>
</dbReference>
<evidence type="ECO:0000256" key="4">
    <source>
        <dbReference type="ARBA" id="ARBA00023237"/>
    </source>
</evidence>
<organism evidence="9 10">
    <name type="scientific">Portibacter lacus</name>
    <dbReference type="NCBI Taxonomy" id="1099794"/>
    <lineage>
        <taxon>Bacteria</taxon>
        <taxon>Pseudomonadati</taxon>
        <taxon>Bacteroidota</taxon>
        <taxon>Saprospiria</taxon>
        <taxon>Saprospirales</taxon>
        <taxon>Haliscomenobacteraceae</taxon>
        <taxon>Portibacter</taxon>
    </lineage>
</organism>
<gene>
    <name evidence="9" type="ORF">GCM10007940_10700</name>
</gene>
<dbReference type="PROSITE" id="PS51123">
    <property type="entry name" value="OMPA_2"/>
    <property type="match status" value="1"/>
</dbReference>
<dbReference type="Gene3D" id="2.40.160.20">
    <property type="match status" value="1"/>
</dbReference>
<keyword evidence="2 7" id="KW-0732">Signal</keyword>
<dbReference type="PRINTS" id="PR01021">
    <property type="entry name" value="OMPADOMAIN"/>
</dbReference>
<dbReference type="Pfam" id="PF00691">
    <property type="entry name" value="OmpA"/>
    <property type="match status" value="1"/>
</dbReference>
<dbReference type="InterPro" id="IPR050330">
    <property type="entry name" value="Bact_OuterMem_StrucFunc"/>
</dbReference>
<evidence type="ECO:0000256" key="3">
    <source>
        <dbReference type="ARBA" id="ARBA00023136"/>
    </source>
</evidence>
<evidence type="ECO:0000313" key="9">
    <source>
        <dbReference type="EMBL" id="GLR16455.1"/>
    </source>
</evidence>
<keyword evidence="10" id="KW-1185">Reference proteome</keyword>
<dbReference type="Proteomes" id="UP001156666">
    <property type="component" value="Unassembled WGS sequence"/>
</dbReference>
<dbReference type="InterPro" id="IPR036737">
    <property type="entry name" value="OmpA-like_sf"/>
</dbReference>
<keyword evidence="3 5" id="KW-0472">Membrane</keyword>
<dbReference type="AlphaFoldDB" id="A0AA37WES5"/>
<evidence type="ECO:0000256" key="6">
    <source>
        <dbReference type="SAM" id="MobiDB-lite"/>
    </source>
</evidence>
<reference evidence="9" key="1">
    <citation type="journal article" date="2014" name="Int. J. Syst. Evol. Microbiol.">
        <title>Complete genome sequence of Corynebacterium casei LMG S-19264T (=DSM 44701T), isolated from a smear-ripened cheese.</title>
        <authorList>
            <consortium name="US DOE Joint Genome Institute (JGI-PGF)"/>
            <person name="Walter F."/>
            <person name="Albersmeier A."/>
            <person name="Kalinowski J."/>
            <person name="Ruckert C."/>
        </authorList>
    </citation>
    <scope>NUCLEOTIDE SEQUENCE</scope>
    <source>
        <strain evidence="9">NBRC 108769</strain>
    </source>
</reference>
<protein>
    <submittedName>
        <fullName evidence="9">Cell envelope biogenesis protein OmpA</fullName>
    </submittedName>
</protein>
<dbReference type="PANTHER" id="PTHR30329:SF21">
    <property type="entry name" value="LIPOPROTEIN YIAD-RELATED"/>
    <property type="match status" value="1"/>
</dbReference>
<evidence type="ECO:0000256" key="1">
    <source>
        <dbReference type="ARBA" id="ARBA00004442"/>
    </source>
</evidence>
<evidence type="ECO:0000256" key="7">
    <source>
        <dbReference type="SAM" id="SignalP"/>
    </source>
</evidence>
<dbReference type="InterPro" id="IPR003367">
    <property type="entry name" value="Thrombospondin_3-like_rpt"/>
</dbReference>
<evidence type="ECO:0000256" key="2">
    <source>
        <dbReference type="ARBA" id="ARBA00022729"/>
    </source>
</evidence>
<accession>A0AA37WES5</accession>
<evidence type="ECO:0000256" key="5">
    <source>
        <dbReference type="PROSITE-ProRule" id="PRU00473"/>
    </source>
</evidence>
<feature type="domain" description="OmpA-like" evidence="8">
    <location>
        <begin position="391"/>
        <end position="507"/>
    </location>
</feature>
<dbReference type="Gene3D" id="3.30.1330.60">
    <property type="entry name" value="OmpA-like domain"/>
    <property type="match status" value="1"/>
</dbReference>
<dbReference type="SUPFAM" id="SSF103088">
    <property type="entry name" value="OmpA-like"/>
    <property type="match status" value="1"/>
</dbReference>
<comment type="subcellular location">
    <subcellularLocation>
        <location evidence="1">Cell outer membrane</location>
    </subcellularLocation>
</comment>
<dbReference type="GO" id="GO:0009279">
    <property type="term" value="C:cell outer membrane"/>
    <property type="evidence" value="ECO:0007669"/>
    <property type="project" value="UniProtKB-SubCell"/>
</dbReference>
<keyword evidence="4" id="KW-0998">Cell outer membrane</keyword>
<feature type="chain" id="PRO_5041207518" evidence="7">
    <location>
        <begin position="22"/>
        <end position="507"/>
    </location>
</feature>
<name>A0AA37WES5_9BACT</name>
<comment type="caution">
    <text evidence="9">The sequence shown here is derived from an EMBL/GenBank/DDBJ whole genome shotgun (WGS) entry which is preliminary data.</text>
</comment>
<dbReference type="InterPro" id="IPR006665">
    <property type="entry name" value="OmpA-like"/>
</dbReference>
<dbReference type="EMBL" id="BSOH01000005">
    <property type="protein sequence ID" value="GLR16455.1"/>
    <property type="molecule type" value="Genomic_DNA"/>
</dbReference>
<dbReference type="CDD" id="cd07185">
    <property type="entry name" value="OmpA_C-like"/>
    <property type="match status" value="1"/>
</dbReference>
<sequence length="507" mass="54285">MRKLIFCVLLCTLFNSINIQAQTADNPNALSFRAVFMDYQSQNGGSFGDFKSYNNGFEFAYSRYLANKINLSIPLKIGSVQSHENITSLRKRIIGLDATIHYDFLDDDKKIIPYGLGGIGFVSETEGSANIQIPLGLGVKFKINERAFFSWQSEYRLALAEDRNNLHHGIGFTYVLGQGGIKKAPGKTMLKDDADGDGIIDDVDLCPQIAGPKELQGCPDSDSDGIADFEDACPLLAGPKSLRGCPDSDGDGVSDNDDDCPNMAGTVANNGCPETDTDNDGVPDNADKCPNIAGSPVNNGCPIVDADNDGVPDDVDKCPNAAGPANSDGCPDVDNDGIPDYLDKCPNKAGINAYGGCPDTDNDGIDDSRDRCPESAGPVSNNGCPEISQADQDVLDLAMRAVQFDTGKATLKSESFTILSQIAGIMNRYPSYNLSISGHTDNVGGAATNQALSERRAKSCYDYLITQGVSSSRMNFAGFGESRPIADNNTLRGKTLNRRVEFNLIPR</sequence>
<dbReference type="InterPro" id="IPR028974">
    <property type="entry name" value="TSP_type-3_rpt"/>
</dbReference>
<dbReference type="GO" id="GO:0005509">
    <property type="term" value="F:calcium ion binding"/>
    <property type="evidence" value="ECO:0007669"/>
    <property type="project" value="InterPro"/>
</dbReference>
<evidence type="ECO:0000259" key="8">
    <source>
        <dbReference type="PROSITE" id="PS51123"/>
    </source>
</evidence>
<dbReference type="Pfam" id="PF02412">
    <property type="entry name" value="TSP_3"/>
    <property type="match status" value="5"/>
</dbReference>